<dbReference type="InterPro" id="IPR050987">
    <property type="entry name" value="AtrR-like"/>
</dbReference>
<comment type="subcellular location">
    <subcellularLocation>
        <location evidence="1">Nucleus</location>
    </subcellularLocation>
</comment>
<evidence type="ECO:0000256" key="4">
    <source>
        <dbReference type="ARBA" id="ARBA00023242"/>
    </source>
</evidence>
<dbReference type="SMART" id="SM00066">
    <property type="entry name" value="GAL4"/>
    <property type="match status" value="1"/>
</dbReference>
<dbReference type="InterPro" id="IPR036864">
    <property type="entry name" value="Zn2-C6_fun-type_DNA-bd_sf"/>
</dbReference>
<dbReference type="InParanoid" id="A0A1C7NQT3"/>
<dbReference type="CDD" id="cd00067">
    <property type="entry name" value="GAL4"/>
    <property type="match status" value="1"/>
</dbReference>
<feature type="region of interest" description="Disordered" evidence="5">
    <location>
        <begin position="178"/>
        <end position="215"/>
    </location>
</feature>
<dbReference type="PANTHER" id="PTHR46910">
    <property type="entry name" value="TRANSCRIPTION FACTOR PDR1"/>
    <property type="match status" value="1"/>
</dbReference>
<dbReference type="STRING" id="101091.A0A1C7NQT3"/>
<keyword evidence="2" id="KW-0479">Metal-binding</keyword>
<keyword evidence="3" id="KW-0238">DNA-binding</keyword>
<feature type="domain" description="Zn(2)-C6 fungal-type" evidence="6">
    <location>
        <begin position="21"/>
        <end position="50"/>
    </location>
</feature>
<dbReference type="AlphaFoldDB" id="A0A1C7NQT3"/>
<evidence type="ECO:0000256" key="1">
    <source>
        <dbReference type="ARBA" id="ARBA00004123"/>
    </source>
</evidence>
<protein>
    <recommendedName>
        <fullName evidence="6">Zn(2)-C6 fungal-type domain-containing protein</fullName>
    </recommendedName>
</protein>
<dbReference type="GO" id="GO:0003677">
    <property type="term" value="F:DNA binding"/>
    <property type="evidence" value="ECO:0007669"/>
    <property type="project" value="UniProtKB-KW"/>
</dbReference>
<dbReference type="GO" id="GO:0008270">
    <property type="term" value="F:zinc ion binding"/>
    <property type="evidence" value="ECO:0007669"/>
    <property type="project" value="InterPro"/>
</dbReference>
<dbReference type="Gene3D" id="4.10.240.10">
    <property type="entry name" value="Zn(2)-C6 fungal-type DNA-binding domain"/>
    <property type="match status" value="1"/>
</dbReference>
<dbReference type="PANTHER" id="PTHR46910:SF3">
    <property type="entry name" value="HALOTOLERANCE PROTEIN 9-RELATED"/>
    <property type="match status" value="1"/>
</dbReference>
<comment type="caution">
    <text evidence="7">The sequence shown here is derived from an EMBL/GenBank/DDBJ whole genome shotgun (WGS) entry which is preliminary data.</text>
</comment>
<dbReference type="Pfam" id="PF00172">
    <property type="entry name" value="Zn_clus"/>
    <property type="match status" value="1"/>
</dbReference>
<dbReference type="PROSITE" id="PS50048">
    <property type="entry name" value="ZN2_CY6_FUNGAL_2"/>
    <property type="match status" value="1"/>
</dbReference>
<keyword evidence="8" id="KW-1185">Reference proteome</keyword>
<dbReference type="SUPFAM" id="SSF57701">
    <property type="entry name" value="Zn2/Cys6 DNA-binding domain"/>
    <property type="match status" value="1"/>
</dbReference>
<evidence type="ECO:0000256" key="5">
    <source>
        <dbReference type="SAM" id="MobiDB-lite"/>
    </source>
</evidence>
<dbReference type="Proteomes" id="UP000093000">
    <property type="component" value="Unassembled WGS sequence"/>
</dbReference>
<evidence type="ECO:0000256" key="2">
    <source>
        <dbReference type="ARBA" id="ARBA00022723"/>
    </source>
</evidence>
<dbReference type="EMBL" id="LUGH01000034">
    <property type="protein sequence ID" value="OBZ90776.1"/>
    <property type="molecule type" value="Genomic_DNA"/>
</dbReference>
<dbReference type="GO" id="GO:0000981">
    <property type="term" value="F:DNA-binding transcription factor activity, RNA polymerase II-specific"/>
    <property type="evidence" value="ECO:0007669"/>
    <property type="project" value="InterPro"/>
</dbReference>
<proteinExistence type="predicted"/>
<evidence type="ECO:0000256" key="3">
    <source>
        <dbReference type="ARBA" id="ARBA00023125"/>
    </source>
</evidence>
<dbReference type="InterPro" id="IPR001138">
    <property type="entry name" value="Zn2Cys6_DnaBD"/>
</dbReference>
<evidence type="ECO:0000313" key="7">
    <source>
        <dbReference type="EMBL" id="OBZ90776.1"/>
    </source>
</evidence>
<gene>
    <name evidence="7" type="ORF">A0J61_01184</name>
</gene>
<name>A0A1C7NQT3_9FUNG</name>
<evidence type="ECO:0000313" key="8">
    <source>
        <dbReference type="Proteomes" id="UP000093000"/>
    </source>
</evidence>
<accession>A0A1C7NQT3</accession>
<evidence type="ECO:0000259" key="6">
    <source>
        <dbReference type="PROSITE" id="PS50048"/>
    </source>
</evidence>
<keyword evidence="4" id="KW-0539">Nucleus</keyword>
<dbReference type="PROSITE" id="PS00463">
    <property type="entry name" value="ZN2_CY6_FUNGAL_1"/>
    <property type="match status" value="1"/>
</dbReference>
<reference evidence="7 8" key="1">
    <citation type="submission" date="2016-03" db="EMBL/GenBank/DDBJ databases">
        <title>Choanephora cucurbitarum.</title>
        <authorList>
            <person name="Min B."/>
            <person name="Park H."/>
            <person name="Park J.-H."/>
            <person name="Shin H.-D."/>
            <person name="Choi I.-G."/>
        </authorList>
    </citation>
    <scope>NUCLEOTIDE SEQUENCE [LARGE SCALE GENOMIC DNA]</scope>
    <source>
        <strain evidence="7 8">KUS-F28377</strain>
    </source>
</reference>
<organism evidence="7 8">
    <name type="scientific">Choanephora cucurbitarum</name>
    <dbReference type="NCBI Taxonomy" id="101091"/>
    <lineage>
        <taxon>Eukaryota</taxon>
        <taxon>Fungi</taxon>
        <taxon>Fungi incertae sedis</taxon>
        <taxon>Mucoromycota</taxon>
        <taxon>Mucoromycotina</taxon>
        <taxon>Mucoromycetes</taxon>
        <taxon>Mucorales</taxon>
        <taxon>Mucorineae</taxon>
        <taxon>Choanephoraceae</taxon>
        <taxon>Choanephoroideae</taxon>
        <taxon>Choanephora</taxon>
    </lineage>
</organism>
<sequence length="215" mass="24186">MPDDNKTTMEPRKKRVKILSACGECRRKKTKCNGEQPCRSCQKSNTECIYPTAAQMDDRKNHYNAGPSKAALEAIEDRLKAIEDMLRMILQQARPPISVREADIGYTNNTISYSSSHDGSVTTDDPMDDHRLPSIHNLSATLPPGPPLPVQHLPNPLGLIRHEESTHHLYQPLAHPMYRPVPQHPSQQHSSSNALTSHSEEEAENCLAAMRKRKR</sequence>
<dbReference type="OrthoDB" id="3362851at2759"/>
<dbReference type="GO" id="GO:0005634">
    <property type="term" value="C:nucleus"/>
    <property type="evidence" value="ECO:0007669"/>
    <property type="project" value="UniProtKB-SubCell"/>
</dbReference>